<keyword evidence="4" id="KW-1185">Reference proteome</keyword>
<feature type="compositionally biased region" description="Basic and acidic residues" evidence="1">
    <location>
        <begin position="152"/>
        <end position="163"/>
    </location>
</feature>
<evidence type="ECO:0000313" key="4">
    <source>
        <dbReference type="Proteomes" id="UP001610446"/>
    </source>
</evidence>
<organism evidence="3 4">
    <name type="scientific">Aspergillus pseudoustus</name>
    <dbReference type="NCBI Taxonomy" id="1810923"/>
    <lineage>
        <taxon>Eukaryota</taxon>
        <taxon>Fungi</taxon>
        <taxon>Dikarya</taxon>
        <taxon>Ascomycota</taxon>
        <taxon>Pezizomycotina</taxon>
        <taxon>Eurotiomycetes</taxon>
        <taxon>Eurotiomycetidae</taxon>
        <taxon>Eurotiales</taxon>
        <taxon>Aspergillaceae</taxon>
        <taxon>Aspergillus</taxon>
        <taxon>Aspergillus subgen. Nidulantes</taxon>
    </lineage>
</organism>
<protein>
    <recommendedName>
        <fullName evidence="2">GYF domain-containing protein</fullName>
    </recommendedName>
</protein>
<reference evidence="3 4" key="1">
    <citation type="submission" date="2024-07" db="EMBL/GenBank/DDBJ databases">
        <title>Section-level genome sequencing and comparative genomics of Aspergillus sections Usti and Cavernicolus.</title>
        <authorList>
            <consortium name="Lawrence Berkeley National Laboratory"/>
            <person name="Nybo J.L."/>
            <person name="Vesth T.C."/>
            <person name="Theobald S."/>
            <person name="Frisvad J.C."/>
            <person name="Larsen T.O."/>
            <person name="Kjaerboelling I."/>
            <person name="Rothschild-Mancinelli K."/>
            <person name="Lyhne E.K."/>
            <person name="Kogle M.E."/>
            <person name="Barry K."/>
            <person name="Clum A."/>
            <person name="Na H."/>
            <person name="Ledsgaard L."/>
            <person name="Lin J."/>
            <person name="Lipzen A."/>
            <person name="Kuo A."/>
            <person name="Riley R."/>
            <person name="Mondo S."/>
            <person name="Labutti K."/>
            <person name="Haridas S."/>
            <person name="Pangalinan J."/>
            <person name="Salamov A.A."/>
            <person name="Simmons B.A."/>
            <person name="Magnuson J.K."/>
            <person name="Chen J."/>
            <person name="Drula E."/>
            <person name="Henrissat B."/>
            <person name="Wiebenga A."/>
            <person name="Lubbers R.J."/>
            <person name="Gomes A.C."/>
            <person name="Makela M.R."/>
            <person name="Stajich J."/>
            <person name="Grigoriev I.V."/>
            <person name="Mortensen U.H."/>
            <person name="De Vries R.P."/>
            <person name="Baker S.E."/>
            <person name="Andersen M.R."/>
        </authorList>
    </citation>
    <scope>NUCLEOTIDE SEQUENCE [LARGE SCALE GENOMIC DNA]</scope>
    <source>
        <strain evidence="3 4">CBS 123904</strain>
    </source>
</reference>
<proteinExistence type="predicted"/>
<dbReference type="Pfam" id="PF02213">
    <property type="entry name" value="GYF"/>
    <property type="match status" value="1"/>
</dbReference>
<feature type="region of interest" description="Disordered" evidence="1">
    <location>
        <begin position="27"/>
        <end position="48"/>
    </location>
</feature>
<dbReference type="Gene3D" id="3.30.1490.40">
    <property type="match status" value="1"/>
</dbReference>
<dbReference type="InterPro" id="IPR003169">
    <property type="entry name" value="GYF"/>
</dbReference>
<feature type="domain" description="GYF" evidence="2">
    <location>
        <begin position="233"/>
        <end position="285"/>
    </location>
</feature>
<dbReference type="SUPFAM" id="SSF47874">
    <property type="entry name" value="Annexin"/>
    <property type="match status" value="1"/>
</dbReference>
<feature type="region of interest" description="Disordered" evidence="1">
    <location>
        <begin position="149"/>
        <end position="170"/>
    </location>
</feature>
<dbReference type="SUPFAM" id="SSF55277">
    <property type="entry name" value="GYF domain"/>
    <property type="match status" value="1"/>
</dbReference>
<dbReference type="PANTHER" id="PTHR14445">
    <property type="entry name" value="GRB10 INTERACTING GYF PROTEIN"/>
    <property type="match status" value="1"/>
</dbReference>
<evidence type="ECO:0000256" key="1">
    <source>
        <dbReference type="SAM" id="MobiDB-lite"/>
    </source>
</evidence>
<dbReference type="PROSITE" id="PS50829">
    <property type="entry name" value="GYF"/>
    <property type="match status" value="1"/>
</dbReference>
<dbReference type="EMBL" id="JBFXLU010000400">
    <property type="protein sequence ID" value="KAL2827448.1"/>
    <property type="molecule type" value="Genomic_DNA"/>
</dbReference>
<gene>
    <name evidence="3" type="ORF">BJY01DRAFT_255712</name>
</gene>
<evidence type="ECO:0000313" key="3">
    <source>
        <dbReference type="EMBL" id="KAL2827448.1"/>
    </source>
</evidence>
<dbReference type="InterPro" id="IPR051640">
    <property type="entry name" value="GRB10-interact_GYF"/>
</dbReference>
<dbReference type="InterPro" id="IPR037104">
    <property type="entry name" value="Annexin_sf"/>
</dbReference>
<dbReference type="PANTHER" id="PTHR14445:SF36">
    <property type="entry name" value="FI03272P-RELATED"/>
    <property type="match status" value="1"/>
</dbReference>
<evidence type="ECO:0000259" key="2">
    <source>
        <dbReference type="PROSITE" id="PS50829"/>
    </source>
</evidence>
<feature type="region of interest" description="Disordered" evidence="1">
    <location>
        <begin position="77"/>
        <end position="99"/>
    </location>
</feature>
<name>A0ABR4II57_9EURO</name>
<sequence length="480" mass="52525">MHVEQCKTQDQPYDSLGDWINHEVLNHNGENNEEGRRQEAPSQDSGSRDWPFCLEAAVSPFHIASHLHRIAAFSLPRSTGDDDASVGSSGSDRVDLNSRESRLSVASFSNASEGVSERLEIGLEELGDTLADMYSDHTVSPVDAGSLFEGSEEIRNGRTRDLGGADETQQTDIQADTSGQQAPAATFTSHTPVSAVGSIPTFLGLEGQQGQTAGSAGGSVPASQQRTMVMPDRMRWIYCDPQGNIQGPWTGLETHYWFKAGFFGPHLPIRKLEDPGVEPLAQLIGSHESYTLPAPAARAIRKALSTSGKIDTKYLIEYLPFLSHDGMLILHAEYEKLVKFEGKSVNVAEHLRSKLGLGPLGQACYAAALDYRLLMESILDRRVDEMHSIKAAFKILTDGHSLEMLIRSEVKDETFQVIALAALDETCPHWNNSAGTNTLHDLLGRLHRAISDINSADTDIAEIIVQNGRPRLQARIEGYK</sequence>
<dbReference type="Proteomes" id="UP001610446">
    <property type="component" value="Unassembled WGS sequence"/>
</dbReference>
<dbReference type="InterPro" id="IPR035445">
    <property type="entry name" value="GYF-like_dom_sf"/>
</dbReference>
<accession>A0ABR4II57</accession>
<dbReference type="SMART" id="SM00444">
    <property type="entry name" value="GYF"/>
    <property type="match status" value="1"/>
</dbReference>
<comment type="caution">
    <text evidence="3">The sequence shown here is derived from an EMBL/GenBank/DDBJ whole genome shotgun (WGS) entry which is preliminary data.</text>
</comment>